<name>A0A1B0BVH0_9MUSC</name>
<evidence type="ECO:0000313" key="1">
    <source>
        <dbReference type="EnsemblMetazoa" id="GPPI041733-PA"/>
    </source>
</evidence>
<dbReference type="EMBL" id="JXJN01021286">
    <property type="status" value="NOT_ANNOTATED_CDS"/>
    <property type="molecule type" value="Genomic_DNA"/>
</dbReference>
<protein>
    <submittedName>
        <fullName evidence="1">Uncharacterized protein</fullName>
    </submittedName>
</protein>
<sequence>MIDTYNDGNKQERRPSKAPAAFAIYNVNASNNNNINNNNNISMRVFVNMHTNSFWRPAVIGTVQSTENKIIIIRCGDSVIALVQRHIKPLHKIVKRKV</sequence>
<dbReference type="AlphaFoldDB" id="A0A1B0BVH0"/>
<reference evidence="2" key="1">
    <citation type="submission" date="2015-01" db="EMBL/GenBank/DDBJ databases">
        <authorList>
            <person name="Aksoy S."/>
            <person name="Warren W."/>
            <person name="Wilson R.K."/>
        </authorList>
    </citation>
    <scope>NUCLEOTIDE SEQUENCE [LARGE SCALE GENOMIC DNA]</scope>
    <source>
        <strain evidence="2">IAEA</strain>
    </source>
</reference>
<evidence type="ECO:0000313" key="2">
    <source>
        <dbReference type="Proteomes" id="UP000092460"/>
    </source>
</evidence>
<dbReference type="VEuPathDB" id="VectorBase:GPPI041733"/>
<dbReference type="Proteomes" id="UP000092460">
    <property type="component" value="Unassembled WGS sequence"/>
</dbReference>
<accession>A0A1B0BVH0</accession>
<organism evidence="1 2">
    <name type="scientific">Glossina palpalis gambiensis</name>
    <dbReference type="NCBI Taxonomy" id="67801"/>
    <lineage>
        <taxon>Eukaryota</taxon>
        <taxon>Metazoa</taxon>
        <taxon>Ecdysozoa</taxon>
        <taxon>Arthropoda</taxon>
        <taxon>Hexapoda</taxon>
        <taxon>Insecta</taxon>
        <taxon>Pterygota</taxon>
        <taxon>Neoptera</taxon>
        <taxon>Endopterygota</taxon>
        <taxon>Diptera</taxon>
        <taxon>Brachycera</taxon>
        <taxon>Muscomorpha</taxon>
        <taxon>Hippoboscoidea</taxon>
        <taxon>Glossinidae</taxon>
        <taxon>Glossina</taxon>
    </lineage>
</organism>
<proteinExistence type="predicted"/>
<reference evidence="1" key="2">
    <citation type="submission" date="2020-05" db="UniProtKB">
        <authorList>
            <consortium name="EnsemblMetazoa"/>
        </authorList>
    </citation>
    <scope>IDENTIFICATION</scope>
    <source>
        <strain evidence="1">IAEA</strain>
    </source>
</reference>
<keyword evidence="2" id="KW-1185">Reference proteome</keyword>
<dbReference type="EnsemblMetazoa" id="GPPI041733-RA">
    <property type="protein sequence ID" value="GPPI041733-PA"/>
    <property type="gene ID" value="GPPI041733"/>
</dbReference>